<accession>A0AA96V6P7</accession>
<proteinExistence type="predicted"/>
<gene>
    <name evidence="1" type="ORF">MsAc7_17210</name>
</gene>
<keyword evidence="2" id="KW-1185">Reference proteome</keyword>
<protein>
    <submittedName>
        <fullName evidence="1">Uncharacterized protein</fullName>
    </submittedName>
</protein>
<name>A0AA96V6P7_9EURY</name>
<organism evidence="1 2">
    <name type="scientific">Methanolapillus millepedarum</name>
    <dbReference type="NCBI Taxonomy" id="3028296"/>
    <lineage>
        <taxon>Archaea</taxon>
        <taxon>Methanobacteriati</taxon>
        <taxon>Methanobacteriota</taxon>
        <taxon>Stenosarchaea group</taxon>
        <taxon>Methanomicrobia</taxon>
        <taxon>Methanosarcinales</taxon>
        <taxon>Methanosarcinaceae</taxon>
        <taxon>Methanolapillus</taxon>
    </lineage>
</organism>
<sequence>MTLTMTRTNFEALKIKPTPFTFELEDFSDPEIPLKLIRPLKLNVTFENGKYFVESEELNMFTFNHDLEKVISDLEWYFFALWENYVLEKDEKLASSGLRFKKLIQTYAEEKHVL</sequence>
<evidence type="ECO:0000313" key="1">
    <source>
        <dbReference type="EMBL" id="WNY26148.1"/>
    </source>
</evidence>
<evidence type="ECO:0000313" key="2">
    <source>
        <dbReference type="Proteomes" id="UP001303587"/>
    </source>
</evidence>
<dbReference type="AlphaFoldDB" id="A0AA96V6P7"/>
<dbReference type="EMBL" id="CP131060">
    <property type="protein sequence ID" value="WNY26148.1"/>
    <property type="molecule type" value="Genomic_DNA"/>
</dbReference>
<dbReference type="Proteomes" id="UP001303587">
    <property type="component" value="Chromosome"/>
</dbReference>
<reference evidence="1 2" key="1">
    <citation type="submission" date="2023-07" db="EMBL/GenBank/DDBJ databases">
        <title>Closed genoem sequence of Methanosarcinaceae archaeon Ac7.</title>
        <authorList>
            <person name="Poehlein A."/>
            <person name="Protasov E."/>
            <person name="Platt K."/>
            <person name="Reeh H."/>
            <person name="Daniel R."/>
            <person name="Brune A."/>
        </authorList>
    </citation>
    <scope>NUCLEOTIDE SEQUENCE [LARGE SCALE GENOMIC DNA]</scope>
    <source>
        <strain evidence="1 2">Ac7</strain>
    </source>
</reference>